<keyword evidence="1" id="KW-1133">Transmembrane helix</keyword>
<proteinExistence type="predicted"/>
<dbReference type="InterPro" id="IPR036312">
    <property type="entry name" value="Bifun_inhib/LTP/seed_sf"/>
</dbReference>
<dbReference type="Gene3D" id="1.10.110.10">
    <property type="entry name" value="Plant lipid-transfer and hydrophobic proteins"/>
    <property type="match status" value="1"/>
</dbReference>
<dbReference type="OrthoDB" id="690947at2759"/>
<evidence type="ECO:0000256" key="1">
    <source>
        <dbReference type="SAM" id="Phobius"/>
    </source>
</evidence>
<dbReference type="InterPro" id="IPR016140">
    <property type="entry name" value="Bifunc_inhib/LTP/seed_store"/>
</dbReference>
<feature type="transmembrane region" description="Helical" evidence="1">
    <location>
        <begin position="143"/>
        <end position="160"/>
    </location>
</feature>
<accession>A0A396HPB0</accession>
<protein>
    <submittedName>
        <fullName evidence="3">Putative bifunctional inhibitor/plant lipid transfer protein/seed storage helical</fullName>
    </submittedName>
</protein>
<keyword evidence="1" id="KW-0472">Membrane</keyword>
<dbReference type="SUPFAM" id="SSF47699">
    <property type="entry name" value="Bifunctional inhibitor/lipid-transfer protein/seed storage 2S albumin"/>
    <property type="match status" value="1"/>
</dbReference>
<reference evidence="3" key="1">
    <citation type="journal article" date="2018" name="Nat. Plants">
        <title>Whole-genome landscape of Medicago truncatula symbiotic genes.</title>
        <authorList>
            <person name="Pecrix Y."/>
            <person name="Gamas P."/>
            <person name="Carrere S."/>
        </authorList>
    </citation>
    <scope>NUCLEOTIDE SEQUENCE</scope>
    <source>
        <tissue evidence="3">Leaves</tissue>
    </source>
</reference>
<dbReference type="AlphaFoldDB" id="A0A396HPB0"/>
<gene>
    <name evidence="3" type="ORF">MtrunA17_Chr5g0398831</name>
</gene>
<evidence type="ECO:0000313" key="3">
    <source>
        <dbReference type="EMBL" id="RHN53714.1"/>
    </source>
</evidence>
<dbReference type="Proteomes" id="UP000265566">
    <property type="component" value="Chromosome 5"/>
</dbReference>
<keyword evidence="1" id="KW-0812">Transmembrane</keyword>
<dbReference type="Pfam" id="PF14368">
    <property type="entry name" value="LTP_2"/>
    <property type="match status" value="1"/>
</dbReference>
<organism evidence="3">
    <name type="scientific">Medicago truncatula</name>
    <name type="common">Barrel medic</name>
    <name type="synonym">Medicago tribuloides</name>
    <dbReference type="NCBI Taxonomy" id="3880"/>
    <lineage>
        <taxon>Eukaryota</taxon>
        <taxon>Viridiplantae</taxon>
        <taxon>Streptophyta</taxon>
        <taxon>Embryophyta</taxon>
        <taxon>Tracheophyta</taxon>
        <taxon>Spermatophyta</taxon>
        <taxon>Magnoliopsida</taxon>
        <taxon>eudicotyledons</taxon>
        <taxon>Gunneridae</taxon>
        <taxon>Pentapetalae</taxon>
        <taxon>rosids</taxon>
        <taxon>fabids</taxon>
        <taxon>Fabales</taxon>
        <taxon>Fabaceae</taxon>
        <taxon>Papilionoideae</taxon>
        <taxon>50 kb inversion clade</taxon>
        <taxon>NPAAA clade</taxon>
        <taxon>Hologalegina</taxon>
        <taxon>IRL clade</taxon>
        <taxon>Trifolieae</taxon>
        <taxon>Medicago</taxon>
    </lineage>
</organism>
<dbReference type="CDD" id="cd00010">
    <property type="entry name" value="AAI_LTSS"/>
    <property type="match status" value="1"/>
</dbReference>
<feature type="domain" description="Bifunctional inhibitor/plant lipid transfer protein/seed storage helical" evidence="2">
    <location>
        <begin position="32"/>
        <end position="114"/>
    </location>
</feature>
<dbReference type="Gramene" id="rna28651">
    <property type="protein sequence ID" value="RHN53714.1"/>
    <property type="gene ID" value="gene28651"/>
</dbReference>
<name>A0A396HPB0_MEDTR</name>
<comment type="caution">
    <text evidence="3">The sequence shown here is derived from an EMBL/GenBank/DDBJ whole genome shotgun (WGS) entry which is preliminary data.</text>
</comment>
<evidence type="ECO:0000259" key="2">
    <source>
        <dbReference type="Pfam" id="PF14368"/>
    </source>
</evidence>
<dbReference type="EMBL" id="PSQE01000005">
    <property type="protein sequence ID" value="RHN53714.1"/>
    <property type="molecule type" value="Genomic_DNA"/>
</dbReference>
<feature type="transmembrane region" description="Helical" evidence="1">
    <location>
        <begin position="12"/>
        <end position="31"/>
    </location>
</feature>
<sequence>MNYNKMYNCRMYVMLLMVISMSVISILDAQVLPPCGKPLLPCIEYANSTSHSIQDIYPPDICCTAIKDVFDATQETCFCQLVYTPGLFEAFGVKFTVGYRILRTCGVKFDTSFCNASSPTLPLSSGKPPAATPIGDEGGAGRIALTGLCFIMFIWPFFLFG</sequence>